<dbReference type="Pfam" id="PF00656">
    <property type="entry name" value="Peptidase_C14"/>
    <property type="match status" value="1"/>
</dbReference>
<dbReference type="Proteomes" id="UP000288716">
    <property type="component" value="Unassembled WGS sequence"/>
</dbReference>
<proteinExistence type="inferred from homology"/>
<evidence type="ECO:0000256" key="1">
    <source>
        <dbReference type="ARBA" id="ARBA00010134"/>
    </source>
</evidence>
<dbReference type="Gene3D" id="3.40.50.1460">
    <property type="match status" value="1"/>
</dbReference>
<dbReference type="OrthoDB" id="6416614at2759"/>
<dbReference type="GO" id="GO:0006508">
    <property type="term" value="P:proteolysis"/>
    <property type="evidence" value="ECO:0007669"/>
    <property type="project" value="InterPro"/>
</dbReference>
<gene>
    <name evidence="4" type="ORF">B4U80_12514</name>
</gene>
<dbReference type="InterPro" id="IPR011600">
    <property type="entry name" value="Pept_C14_caspase"/>
</dbReference>
<accession>A0A443RSQ2</accession>
<feature type="non-terminal residue" evidence="4">
    <location>
        <position position="135"/>
    </location>
</feature>
<dbReference type="EMBL" id="NCKV01040835">
    <property type="protein sequence ID" value="RWS18361.1"/>
    <property type="molecule type" value="Genomic_DNA"/>
</dbReference>
<evidence type="ECO:0000313" key="4">
    <source>
        <dbReference type="EMBL" id="RWS18361.1"/>
    </source>
</evidence>
<sequence length="135" mass="15092">MSEEITADGDFTGKGPFQFLTSISRTLSRDLQSGNLPPVSTTVEPQATSLSGTRRRSSLYDYQNGLCLIFNQKTYDMGRHPRRNGTDVDRDALKSYFEGIGFRVPTPFEDFTVAEIFSVLDSYANNGDHFDCLVC</sequence>
<evidence type="ECO:0000259" key="3">
    <source>
        <dbReference type="PROSITE" id="PS50208"/>
    </source>
</evidence>
<dbReference type="VEuPathDB" id="VectorBase:LDEU013679"/>
<organism evidence="4 5">
    <name type="scientific">Leptotrombidium deliense</name>
    <dbReference type="NCBI Taxonomy" id="299467"/>
    <lineage>
        <taxon>Eukaryota</taxon>
        <taxon>Metazoa</taxon>
        <taxon>Ecdysozoa</taxon>
        <taxon>Arthropoda</taxon>
        <taxon>Chelicerata</taxon>
        <taxon>Arachnida</taxon>
        <taxon>Acari</taxon>
        <taxon>Acariformes</taxon>
        <taxon>Trombidiformes</taxon>
        <taxon>Prostigmata</taxon>
        <taxon>Anystina</taxon>
        <taxon>Parasitengona</taxon>
        <taxon>Trombiculoidea</taxon>
        <taxon>Trombiculidae</taxon>
        <taxon>Leptotrombidium</taxon>
    </lineage>
</organism>
<feature type="compositionally biased region" description="Polar residues" evidence="2">
    <location>
        <begin position="31"/>
        <end position="47"/>
    </location>
</feature>
<feature type="region of interest" description="Disordered" evidence="2">
    <location>
        <begin position="31"/>
        <end position="54"/>
    </location>
</feature>
<dbReference type="SUPFAM" id="SSF52129">
    <property type="entry name" value="Caspase-like"/>
    <property type="match status" value="1"/>
</dbReference>
<reference evidence="4 5" key="1">
    <citation type="journal article" date="2018" name="Gigascience">
        <title>Genomes of trombidid mites reveal novel predicted allergens and laterally-transferred genes associated with secondary metabolism.</title>
        <authorList>
            <person name="Dong X."/>
            <person name="Chaisiri K."/>
            <person name="Xia D."/>
            <person name="Armstrong S.D."/>
            <person name="Fang Y."/>
            <person name="Donnelly M.J."/>
            <person name="Kadowaki T."/>
            <person name="McGarry J.W."/>
            <person name="Darby A.C."/>
            <person name="Makepeace B.L."/>
        </authorList>
    </citation>
    <scope>NUCLEOTIDE SEQUENCE [LARGE SCALE GENOMIC DNA]</scope>
    <source>
        <strain evidence="4">UoL-UT</strain>
    </source>
</reference>
<dbReference type="InterPro" id="IPR001309">
    <property type="entry name" value="Pept_C14_p20"/>
</dbReference>
<feature type="domain" description="Caspase family p20" evidence="3">
    <location>
        <begin position="63"/>
        <end position="135"/>
    </location>
</feature>
<dbReference type="InterPro" id="IPR029030">
    <property type="entry name" value="Caspase-like_dom_sf"/>
</dbReference>
<evidence type="ECO:0000313" key="5">
    <source>
        <dbReference type="Proteomes" id="UP000288716"/>
    </source>
</evidence>
<dbReference type="PRINTS" id="PR00376">
    <property type="entry name" value="IL1BCENZYME"/>
</dbReference>
<dbReference type="InterPro" id="IPR015917">
    <property type="entry name" value="Pept_C14A"/>
</dbReference>
<comment type="caution">
    <text evidence="4">The sequence shown here is derived from an EMBL/GenBank/DDBJ whole genome shotgun (WGS) entry which is preliminary data.</text>
</comment>
<evidence type="ECO:0000256" key="2">
    <source>
        <dbReference type="SAM" id="MobiDB-lite"/>
    </source>
</evidence>
<keyword evidence="5" id="KW-1185">Reference proteome</keyword>
<name>A0A443RSQ2_9ACAR</name>
<dbReference type="AlphaFoldDB" id="A0A443RSQ2"/>
<protein>
    <submittedName>
        <fullName evidence="4">Caspase-8-like protein</fullName>
    </submittedName>
</protein>
<dbReference type="PROSITE" id="PS50208">
    <property type="entry name" value="CASPASE_P20"/>
    <property type="match status" value="1"/>
</dbReference>
<comment type="similarity">
    <text evidence="1">Belongs to the peptidase C14A family.</text>
</comment>
<dbReference type="GO" id="GO:0004197">
    <property type="term" value="F:cysteine-type endopeptidase activity"/>
    <property type="evidence" value="ECO:0007669"/>
    <property type="project" value="InterPro"/>
</dbReference>